<dbReference type="EMBL" id="BK032731">
    <property type="protein sequence ID" value="DAF57314.1"/>
    <property type="molecule type" value="Genomic_DNA"/>
</dbReference>
<organism evidence="1">
    <name type="scientific">Podoviridae sp. ctuch15</name>
    <dbReference type="NCBI Taxonomy" id="2827752"/>
    <lineage>
        <taxon>Viruses</taxon>
        <taxon>Duplodnaviria</taxon>
        <taxon>Heunggongvirae</taxon>
        <taxon>Uroviricota</taxon>
        <taxon>Caudoviricetes</taxon>
    </lineage>
</organism>
<proteinExistence type="predicted"/>
<sequence>MDIWTVNKLEQMSIDPSTACKECGYDNGIDNGYGQGPCGQAHCWLTLYDDDEEA</sequence>
<accession>A0A8S5T3G2</accession>
<protein>
    <submittedName>
        <fullName evidence="1">Fe-S cluster</fullName>
    </submittedName>
</protein>
<reference evidence="1" key="1">
    <citation type="journal article" date="2021" name="Proc. Natl. Acad. Sci. U.S.A.">
        <title>A Catalog of Tens of Thousands of Viruses from Human Metagenomes Reveals Hidden Associations with Chronic Diseases.</title>
        <authorList>
            <person name="Tisza M.J."/>
            <person name="Buck C.B."/>
        </authorList>
    </citation>
    <scope>NUCLEOTIDE SEQUENCE</scope>
    <source>
        <strain evidence="1">Ctuch15</strain>
    </source>
</reference>
<name>A0A8S5T3G2_9CAUD</name>
<evidence type="ECO:0000313" key="1">
    <source>
        <dbReference type="EMBL" id="DAF57314.1"/>
    </source>
</evidence>